<protein>
    <submittedName>
        <fullName evidence="1">Uncharacterized protein</fullName>
    </submittedName>
</protein>
<accession>A0A073B260</accession>
<gene>
    <name evidence="1" type="ORF">GU90_01930</name>
</gene>
<name>A0A073B260_9PSEU</name>
<dbReference type="Proteomes" id="UP000031419">
    <property type="component" value="Unassembled WGS sequence"/>
</dbReference>
<comment type="caution">
    <text evidence="1">The sequence shown here is derived from an EMBL/GenBank/DDBJ whole genome shotgun (WGS) entry which is preliminary data.</text>
</comment>
<dbReference type="AlphaFoldDB" id="A0A073B260"/>
<dbReference type="OrthoDB" id="3579419at2"/>
<organism evidence="1 2">
    <name type="scientific">Saccharopolyspora rectivirgula</name>
    <dbReference type="NCBI Taxonomy" id="28042"/>
    <lineage>
        <taxon>Bacteria</taxon>
        <taxon>Bacillati</taxon>
        <taxon>Actinomycetota</taxon>
        <taxon>Actinomycetes</taxon>
        <taxon>Pseudonocardiales</taxon>
        <taxon>Pseudonocardiaceae</taxon>
        <taxon>Saccharopolyspora</taxon>
    </lineage>
</organism>
<evidence type="ECO:0000313" key="2">
    <source>
        <dbReference type="Proteomes" id="UP000031419"/>
    </source>
</evidence>
<keyword evidence="2" id="KW-1185">Reference proteome</keyword>
<evidence type="ECO:0000313" key="1">
    <source>
        <dbReference type="EMBL" id="KEI45680.1"/>
    </source>
</evidence>
<dbReference type="STRING" id="28042.GU90_01930"/>
<proteinExistence type="predicted"/>
<sequence>MLARQVNFEDGQAAVDAIEQALQDLEQLRELPVAEHVGRFEAVHAALADALAKADNFLSRTSTNRS</sequence>
<reference evidence="1 2" key="1">
    <citation type="submission" date="2014-06" db="EMBL/GenBank/DDBJ databases">
        <title>Saccharopolyspora rectivirgula DSM-43113 Genome sequencing.</title>
        <authorList>
            <person name="Barrera C."/>
            <person name="Millon L."/>
            <person name="Rognon B."/>
            <person name="Zaugg C."/>
            <person name="Monod M."/>
        </authorList>
    </citation>
    <scope>NUCLEOTIDE SEQUENCE [LARGE SCALE GENOMIC DNA]</scope>
    <source>
        <strain evidence="1 2">DSM 43113</strain>
    </source>
</reference>
<dbReference type="EMBL" id="JNVU01000009">
    <property type="protein sequence ID" value="KEI45680.1"/>
    <property type="molecule type" value="Genomic_DNA"/>
</dbReference>